<keyword evidence="1" id="KW-0732">Signal</keyword>
<name>A0A2D3VJR9_9PEZI</name>
<evidence type="ECO:0000313" key="3">
    <source>
        <dbReference type="Proteomes" id="UP000225277"/>
    </source>
</evidence>
<feature type="signal peptide" evidence="1">
    <location>
        <begin position="1"/>
        <end position="17"/>
    </location>
</feature>
<protein>
    <recommendedName>
        <fullName evidence="4">Chorismate mutase domain-containing protein</fullName>
    </recommendedName>
</protein>
<dbReference type="EMBL" id="FJUY01000017">
    <property type="protein sequence ID" value="CZT23569.1"/>
    <property type="molecule type" value="Genomic_DNA"/>
</dbReference>
<sequence>MQYQPLLLAALAALTTAATTPPHLTLSYGAVSADLIILSNDIALTGPSSSSAAAYKKAYSDLQKFQIATGDTPNHPCPAVPISAVETKEQAEEYVVKTEEIAMAAFRGVLVGRAGTQICRAEQYLSAVGDYVKGSA</sequence>
<keyword evidence="3" id="KW-1185">Reference proteome</keyword>
<organism evidence="2 3">
    <name type="scientific">Ramularia collo-cygni</name>
    <dbReference type="NCBI Taxonomy" id="112498"/>
    <lineage>
        <taxon>Eukaryota</taxon>
        <taxon>Fungi</taxon>
        <taxon>Dikarya</taxon>
        <taxon>Ascomycota</taxon>
        <taxon>Pezizomycotina</taxon>
        <taxon>Dothideomycetes</taxon>
        <taxon>Dothideomycetidae</taxon>
        <taxon>Mycosphaerellales</taxon>
        <taxon>Mycosphaerellaceae</taxon>
        <taxon>Ramularia</taxon>
    </lineage>
</organism>
<accession>A0A2D3VJR9</accession>
<gene>
    <name evidence="2" type="ORF">RCC_09283</name>
</gene>
<dbReference type="RefSeq" id="XP_023630293.1">
    <property type="nucleotide sequence ID" value="XM_023774525.1"/>
</dbReference>
<reference evidence="2 3" key="1">
    <citation type="submission" date="2016-03" db="EMBL/GenBank/DDBJ databases">
        <authorList>
            <person name="Ploux O."/>
        </authorList>
    </citation>
    <scope>NUCLEOTIDE SEQUENCE [LARGE SCALE GENOMIC DNA]</scope>
    <source>
        <strain evidence="2 3">URUG2</strain>
    </source>
</reference>
<proteinExistence type="predicted"/>
<dbReference type="GeneID" id="35604355"/>
<evidence type="ECO:0000256" key="1">
    <source>
        <dbReference type="SAM" id="SignalP"/>
    </source>
</evidence>
<dbReference type="Proteomes" id="UP000225277">
    <property type="component" value="Unassembled WGS sequence"/>
</dbReference>
<feature type="chain" id="PRO_5013581936" description="Chorismate mutase domain-containing protein" evidence="1">
    <location>
        <begin position="18"/>
        <end position="136"/>
    </location>
</feature>
<evidence type="ECO:0000313" key="2">
    <source>
        <dbReference type="EMBL" id="CZT23569.1"/>
    </source>
</evidence>
<dbReference type="AlphaFoldDB" id="A0A2D3VJR9"/>
<evidence type="ECO:0008006" key="4">
    <source>
        <dbReference type="Google" id="ProtNLM"/>
    </source>
</evidence>